<dbReference type="RefSeq" id="XP_030615340.1">
    <property type="nucleotide sequence ID" value="XM_030759480.1"/>
</dbReference>
<gene>
    <name evidence="3" type="primary">LOC111169545</name>
</gene>
<reference evidence="3" key="1">
    <citation type="submission" date="2025-08" db="UniProtKB">
        <authorList>
            <consortium name="RefSeq"/>
        </authorList>
    </citation>
    <scope>IDENTIFICATION</scope>
    <source>
        <tissue evidence="3">Blood</tissue>
    </source>
</reference>
<feature type="region of interest" description="Disordered" evidence="1">
    <location>
        <begin position="114"/>
        <end position="170"/>
    </location>
</feature>
<organism evidence="2 3">
    <name type="scientific">Delphinapterus leucas</name>
    <name type="common">Beluga whale</name>
    <dbReference type="NCBI Taxonomy" id="9749"/>
    <lineage>
        <taxon>Eukaryota</taxon>
        <taxon>Metazoa</taxon>
        <taxon>Chordata</taxon>
        <taxon>Craniata</taxon>
        <taxon>Vertebrata</taxon>
        <taxon>Euteleostomi</taxon>
        <taxon>Mammalia</taxon>
        <taxon>Eutheria</taxon>
        <taxon>Laurasiatheria</taxon>
        <taxon>Artiodactyla</taxon>
        <taxon>Whippomorpha</taxon>
        <taxon>Cetacea</taxon>
        <taxon>Odontoceti</taxon>
        <taxon>Monodontidae</taxon>
        <taxon>Delphinapterus</taxon>
    </lineage>
</organism>
<dbReference type="AlphaFoldDB" id="A0A7F8K4F4"/>
<dbReference type="GeneID" id="111169545"/>
<sequence>MRANSIQELGKVMLESHQVAVLHRDSSRRGKEEPFPAKSSCLCLTLFFSPLHRNSSHDFFPFVLLVLEHCYSYPRLLGSHLALKPLCLYQAEERNHVVNLTELKLHTQFPLHSEQSFEKSDHPTRETTWKNCETTWREREKSSCTQGSRNPHQDAKHKGNQNHLGSTRST</sequence>
<keyword evidence="2" id="KW-1185">Reference proteome</keyword>
<evidence type="ECO:0000313" key="2">
    <source>
        <dbReference type="Proteomes" id="UP000248483"/>
    </source>
</evidence>
<proteinExistence type="predicted"/>
<evidence type="ECO:0000313" key="3">
    <source>
        <dbReference type="RefSeq" id="XP_030615340.1"/>
    </source>
</evidence>
<feature type="compositionally biased region" description="Polar residues" evidence="1">
    <location>
        <begin position="161"/>
        <end position="170"/>
    </location>
</feature>
<evidence type="ECO:0000256" key="1">
    <source>
        <dbReference type="SAM" id="MobiDB-lite"/>
    </source>
</evidence>
<protein>
    <submittedName>
        <fullName evidence="3">Uncharacterized protein LOC111169545 isoform X4</fullName>
    </submittedName>
</protein>
<name>A0A7F8K4F4_DELLE</name>
<accession>A0A7F8K4F4</accession>
<feature type="compositionally biased region" description="Basic and acidic residues" evidence="1">
    <location>
        <begin position="115"/>
        <end position="128"/>
    </location>
</feature>
<dbReference type="Proteomes" id="UP000248483">
    <property type="component" value="Unplaced"/>
</dbReference>